<dbReference type="EMBL" id="JBEDUW010000002">
    <property type="protein sequence ID" value="KAK9944933.1"/>
    <property type="molecule type" value="Genomic_DNA"/>
</dbReference>
<sequence length="101" mass="10658">MDGAAGVEGGTGWRFVAERAALRSAAMAEVMARELGSLGLTAAAMVISNSVSWTRTESWTWQISNTGSRWTWVQLFLAVAKGTAEKTPTSASRLGDVGVIP</sequence>
<dbReference type="Proteomes" id="UP001457282">
    <property type="component" value="Unassembled WGS sequence"/>
</dbReference>
<keyword evidence="2" id="KW-1185">Reference proteome</keyword>
<gene>
    <name evidence="1" type="ORF">M0R45_010473</name>
</gene>
<protein>
    <submittedName>
        <fullName evidence="1">Uncharacterized protein</fullName>
    </submittedName>
</protein>
<accession>A0AAW1Y760</accession>
<reference evidence="1 2" key="1">
    <citation type="journal article" date="2023" name="G3 (Bethesda)">
        <title>A chromosome-length genome assembly and annotation of blackberry (Rubus argutus, cv. 'Hillquist').</title>
        <authorList>
            <person name="Bruna T."/>
            <person name="Aryal R."/>
            <person name="Dudchenko O."/>
            <person name="Sargent D.J."/>
            <person name="Mead D."/>
            <person name="Buti M."/>
            <person name="Cavallini A."/>
            <person name="Hytonen T."/>
            <person name="Andres J."/>
            <person name="Pham M."/>
            <person name="Weisz D."/>
            <person name="Mascagni F."/>
            <person name="Usai G."/>
            <person name="Natali L."/>
            <person name="Bassil N."/>
            <person name="Fernandez G.E."/>
            <person name="Lomsadze A."/>
            <person name="Armour M."/>
            <person name="Olukolu B."/>
            <person name="Poorten T."/>
            <person name="Britton C."/>
            <person name="Davik J."/>
            <person name="Ashrafi H."/>
            <person name="Aiden E.L."/>
            <person name="Borodovsky M."/>
            <person name="Worthington M."/>
        </authorList>
    </citation>
    <scope>NUCLEOTIDE SEQUENCE [LARGE SCALE GENOMIC DNA]</scope>
    <source>
        <strain evidence="1">PI 553951</strain>
    </source>
</reference>
<comment type="caution">
    <text evidence="1">The sequence shown here is derived from an EMBL/GenBank/DDBJ whole genome shotgun (WGS) entry which is preliminary data.</text>
</comment>
<organism evidence="1 2">
    <name type="scientific">Rubus argutus</name>
    <name type="common">Southern blackberry</name>
    <dbReference type="NCBI Taxonomy" id="59490"/>
    <lineage>
        <taxon>Eukaryota</taxon>
        <taxon>Viridiplantae</taxon>
        <taxon>Streptophyta</taxon>
        <taxon>Embryophyta</taxon>
        <taxon>Tracheophyta</taxon>
        <taxon>Spermatophyta</taxon>
        <taxon>Magnoliopsida</taxon>
        <taxon>eudicotyledons</taxon>
        <taxon>Gunneridae</taxon>
        <taxon>Pentapetalae</taxon>
        <taxon>rosids</taxon>
        <taxon>fabids</taxon>
        <taxon>Rosales</taxon>
        <taxon>Rosaceae</taxon>
        <taxon>Rosoideae</taxon>
        <taxon>Rosoideae incertae sedis</taxon>
        <taxon>Rubus</taxon>
    </lineage>
</organism>
<proteinExistence type="predicted"/>
<dbReference type="AlphaFoldDB" id="A0AAW1Y760"/>
<evidence type="ECO:0000313" key="1">
    <source>
        <dbReference type="EMBL" id="KAK9944933.1"/>
    </source>
</evidence>
<name>A0AAW1Y760_RUBAR</name>
<evidence type="ECO:0000313" key="2">
    <source>
        <dbReference type="Proteomes" id="UP001457282"/>
    </source>
</evidence>